<feature type="domain" description="ABC transporter" evidence="5">
    <location>
        <begin position="20"/>
        <end position="83"/>
    </location>
</feature>
<gene>
    <name evidence="6" type="ORF">CEV31_2773</name>
</gene>
<sequence>MFLPQIAYIPHDNARHIISYPCLEPFEDETIIAALNDVGLAHLILRLDEPWHNSLAGGERQRLAFARLILHAPDIAIADEPTSQLDIPSSLELMRTLKHRSPEMTFIGTCHQPEIKQEFNRLFRLAV</sequence>
<keyword evidence="3" id="KW-1133">Transmembrane helix</keyword>
<evidence type="ECO:0000313" key="7">
    <source>
        <dbReference type="Proteomes" id="UP000215590"/>
    </source>
</evidence>
<evidence type="ECO:0000259" key="5">
    <source>
        <dbReference type="Pfam" id="PF00005"/>
    </source>
</evidence>
<name>A0A256FLB9_9HYPH</name>
<keyword evidence="1" id="KW-0813">Transport</keyword>
<dbReference type="GO" id="GO:0005886">
    <property type="term" value="C:plasma membrane"/>
    <property type="evidence" value="ECO:0007669"/>
    <property type="project" value="TreeGrafter"/>
</dbReference>
<dbReference type="PANTHER" id="PTHR11384">
    <property type="entry name" value="ATP-BINDING CASSETTE, SUB-FAMILY D MEMBER"/>
    <property type="match status" value="1"/>
</dbReference>
<evidence type="ECO:0000256" key="3">
    <source>
        <dbReference type="ARBA" id="ARBA00022989"/>
    </source>
</evidence>
<evidence type="ECO:0000256" key="1">
    <source>
        <dbReference type="ARBA" id="ARBA00022448"/>
    </source>
</evidence>
<dbReference type="OrthoDB" id="9810134at2"/>
<dbReference type="RefSeq" id="WP_094507690.1">
    <property type="nucleotide sequence ID" value="NZ_JBHEEK010000042.1"/>
</dbReference>
<reference evidence="6 7" key="1">
    <citation type="submission" date="2017-07" db="EMBL/GenBank/DDBJ databases">
        <title>Phylogenetic study on the rhizospheric bacterium Ochrobactrum sp. A44.</title>
        <authorList>
            <person name="Krzyzanowska D.M."/>
            <person name="Ossowicki A."/>
            <person name="Rajewska M."/>
            <person name="Maciag T."/>
            <person name="Kaczynski Z."/>
            <person name="Czerwicka M."/>
            <person name="Jafra S."/>
        </authorList>
    </citation>
    <scope>NUCLEOTIDE SEQUENCE [LARGE SCALE GENOMIC DNA]</scope>
    <source>
        <strain evidence="6 7">DSM 7216</strain>
    </source>
</reference>
<evidence type="ECO:0000313" key="6">
    <source>
        <dbReference type="EMBL" id="OYR15642.1"/>
    </source>
</evidence>
<accession>A0A256FLB9</accession>
<protein>
    <submittedName>
        <fullName evidence="6">ABC transporter family protein</fullName>
    </submittedName>
</protein>
<keyword evidence="2" id="KW-0812">Transmembrane</keyword>
<dbReference type="Proteomes" id="UP000215590">
    <property type="component" value="Unassembled WGS sequence"/>
</dbReference>
<keyword evidence="4" id="KW-0472">Membrane</keyword>
<dbReference type="AlphaFoldDB" id="A0A256FLB9"/>
<dbReference type="InterPro" id="IPR027417">
    <property type="entry name" value="P-loop_NTPase"/>
</dbReference>
<proteinExistence type="predicted"/>
<keyword evidence="7" id="KW-1185">Reference proteome</keyword>
<dbReference type="SUPFAM" id="SSF52540">
    <property type="entry name" value="P-loop containing nucleoside triphosphate hydrolases"/>
    <property type="match status" value="1"/>
</dbReference>
<dbReference type="InterPro" id="IPR003439">
    <property type="entry name" value="ABC_transporter-like_ATP-bd"/>
</dbReference>
<dbReference type="EMBL" id="NNRJ01000050">
    <property type="protein sequence ID" value="OYR15642.1"/>
    <property type="molecule type" value="Genomic_DNA"/>
</dbReference>
<dbReference type="GO" id="GO:0005524">
    <property type="term" value="F:ATP binding"/>
    <property type="evidence" value="ECO:0007669"/>
    <property type="project" value="InterPro"/>
</dbReference>
<dbReference type="Pfam" id="PF00005">
    <property type="entry name" value="ABC_tran"/>
    <property type="match status" value="1"/>
</dbReference>
<dbReference type="Gene3D" id="3.40.50.300">
    <property type="entry name" value="P-loop containing nucleotide triphosphate hydrolases"/>
    <property type="match status" value="1"/>
</dbReference>
<dbReference type="PANTHER" id="PTHR11384:SF59">
    <property type="entry name" value="LYSOSOMAL COBALAMIN TRANSPORTER ABCD4"/>
    <property type="match status" value="1"/>
</dbReference>
<organism evidence="6 7">
    <name type="scientific">Brucella thiophenivorans</name>
    <dbReference type="NCBI Taxonomy" id="571255"/>
    <lineage>
        <taxon>Bacteria</taxon>
        <taxon>Pseudomonadati</taxon>
        <taxon>Pseudomonadota</taxon>
        <taxon>Alphaproteobacteria</taxon>
        <taxon>Hyphomicrobiales</taxon>
        <taxon>Brucellaceae</taxon>
        <taxon>Brucella/Ochrobactrum group</taxon>
        <taxon>Brucella</taxon>
    </lineage>
</organism>
<dbReference type="GO" id="GO:0016887">
    <property type="term" value="F:ATP hydrolysis activity"/>
    <property type="evidence" value="ECO:0007669"/>
    <property type="project" value="InterPro"/>
</dbReference>
<dbReference type="InterPro" id="IPR050835">
    <property type="entry name" value="ABC_transporter_sub-D"/>
</dbReference>
<evidence type="ECO:0000256" key="2">
    <source>
        <dbReference type="ARBA" id="ARBA00022692"/>
    </source>
</evidence>
<evidence type="ECO:0000256" key="4">
    <source>
        <dbReference type="ARBA" id="ARBA00023136"/>
    </source>
</evidence>
<comment type="caution">
    <text evidence="6">The sequence shown here is derived from an EMBL/GenBank/DDBJ whole genome shotgun (WGS) entry which is preliminary data.</text>
</comment>